<keyword evidence="2" id="KW-0285">Flavoprotein</keyword>
<dbReference type="Gene3D" id="3.10.20.30">
    <property type="match status" value="1"/>
</dbReference>
<dbReference type="InterPro" id="IPR006058">
    <property type="entry name" value="2Fe2S_fd_BS"/>
</dbReference>
<dbReference type="PROSITE" id="PS51085">
    <property type="entry name" value="2FE2S_FER_2"/>
    <property type="match status" value="1"/>
</dbReference>
<keyword evidence="7" id="KW-0408">Iron</keyword>
<dbReference type="OrthoDB" id="9806195at2"/>
<feature type="domain" description="2Fe-2S ferredoxin-type" evidence="12">
    <location>
        <begin position="574"/>
        <end position="658"/>
    </location>
</feature>
<dbReference type="Pfam" id="PF00970">
    <property type="entry name" value="FAD_binding_6"/>
    <property type="match status" value="1"/>
</dbReference>
<dbReference type="EMBL" id="QLIX01000035">
    <property type="protein sequence ID" value="RAI55230.1"/>
    <property type="molecule type" value="Genomic_DNA"/>
</dbReference>
<feature type="compositionally biased region" description="Pro residues" evidence="11">
    <location>
        <begin position="545"/>
        <end position="558"/>
    </location>
</feature>
<feature type="domain" description="FAD-binding FR-type" evidence="13">
    <location>
        <begin position="298"/>
        <end position="403"/>
    </location>
</feature>
<evidence type="ECO:0000313" key="14">
    <source>
        <dbReference type="EMBL" id="RAI55230.1"/>
    </source>
</evidence>
<feature type="compositionally biased region" description="Pro residues" evidence="11">
    <location>
        <begin position="250"/>
        <end position="269"/>
    </location>
</feature>
<feature type="region of interest" description="Disordered" evidence="11">
    <location>
        <begin position="536"/>
        <end position="568"/>
    </location>
</feature>
<dbReference type="GO" id="GO:0046872">
    <property type="term" value="F:metal ion binding"/>
    <property type="evidence" value="ECO:0007669"/>
    <property type="project" value="UniProtKB-KW"/>
</dbReference>
<evidence type="ECO:0000259" key="12">
    <source>
        <dbReference type="PROSITE" id="PS51085"/>
    </source>
</evidence>
<evidence type="ECO:0000256" key="11">
    <source>
        <dbReference type="SAM" id="MobiDB-lite"/>
    </source>
</evidence>
<dbReference type="Proteomes" id="UP000249065">
    <property type="component" value="Unassembled WGS sequence"/>
</dbReference>
<evidence type="ECO:0000256" key="10">
    <source>
        <dbReference type="ARBA" id="ARBA00061434"/>
    </source>
</evidence>
<dbReference type="Pfam" id="PF00175">
    <property type="entry name" value="NAD_binding_1"/>
    <property type="match status" value="1"/>
</dbReference>
<evidence type="ECO:0000256" key="7">
    <source>
        <dbReference type="ARBA" id="ARBA00023004"/>
    </source>
</evidence>
<dbReference type="InterPro" id="IPR008333">
    <property type="entry name" value="Cbr1-like_FAD-bd_dom"/>
</dbReference>
<dbReference type="PANTHER" id="PTHR47354">
    <property type="entry name" value="NADH OXIDOREDUCTASE HCR"/>
    <property type="match status" value="1"/>
</dbReference>
<comment type="caution">
    <text evidence="14">The sequence shown here is derived from an EMBL/GenBank/DDBJ whole genome shotgun (WGS) entry which is preliminary data.</text>
</comment>
<dbReference type="RefSeq" id="WP_111472534.1">
    <property type="nucleotide sequence ID" value="NZ_QLIX01000035.1"/>
</dbReference>
<dbReference type="Gene3D" id="3.40.50.80">
    <property type="entry name" value="Nucleotide-binding domain of ferredoxin-NADP reductase (FNR) module"/>
    <property type="match status" value="1"/>
</dbReference>
<evidence type="ECO:0000256" key="8">
    <source>
        <dbReference type="ARBA" id="ARBA00023014"/>
    </source>
</evidence>
<keyword evidence="5" id="KW-0274">FAD</keyword>
<dbReference type="InterPro" id="IPR050415">
    <property type="entry name" value="MRET"/>
</dbReference>
<feature type="region of interest" description="Disordered" evidence="11">
    <location>
        <begin position="34"/>
        <end position="64"/>
    </location>
</feature>
<dbReference type="PRINTS" id="PR00410">
    <property type="entry name" value="PHEHYDRXLASE"/>
</dbReference>
<dbReference type="CDD" id="cd00207">
    <property type="entry name" value="fer2"/>
    <property type="match status" value="1"/>
</dbReference>
<dbReference type="CDD" id="cd06217">
    <property type="entry name" value="FNR_iron_sulfur_binding_3"/>
    <property type="match status" value="1"/>
</dbReference>
<dbReference type="InterPro" id="IPR001041">
    <property type="entry name" value="2Fe-2S_ferredoxin-type"/>
</dbReference>
<keyword evidence="4" id="KW-0479">Metal-binding</keyword>
<evidence type="ECO:0000256" key="4">
    <source>
        <dbReference type="ARBA" id="ARBA00022723"/>
    </source>
</evidence>
<dbReference type="Pfam" id="PF00111">
    <property type="entry name" value="Fer2"/>
    <property type="match status" value="1"/>
</dbReference>
<feature type="compositionally biased region" description="Low complexity" evidence="11">
    <location>
        <begin position="240"/>
        <end position="249"/>
    </location>
</feature>
<dbReference type="SUPFAM" id="SSF54292">
    <property type="entry name" value="2Fe-2S ferredoxin-like"/>
    <property type="match status" value="1"/>
</dbReference>
<evidence type="ECO:0000256" key="1">
    <source>
        <dbReference type="ARBA" id="ARBA00001974"/>
    </source>
</evidence>
<feature type="compositionally biased region" description="Low complexity" evidence="11">
    <location>
        <begin position="270"/>
        <end position="293"/>
    </location>
</feature>
<dbReference type="PRINTS" id="PR00371">
    <property type="entry name" value="FPNCR"/>
</dbReference>
<keyword evidence="8" id="KW-0411">Iron-sulfur</keyword>
<comment type="cofactor">
    <cofactor evidence="1">
        <name>FAD</name>
        <dbReference type="ChEBI" id="CHEBI:57692"/>
    </cofactor>
</comment>
<dbReference type="PROSITE" id="PS00197">
    <property type="entry name" value="2FE2S_FER_1"/>
    <property type="match status" value="1"/>
</dbReference>
<dbReference type="SUPFAM" id="SSF63380">
    <property type="entry name" value="Riboflavin synthase domain-like"/>
    <property type="match status" value="1"/>
</dbReference>
<organism evidence="14 15">
    <name type="scientific">Roseicella frigidaeris</name>
    <dbReference type="NCBI Taxonomy" id="2230885"/>
    <lineage>
        <taxon>Bacteria</taxon>
        <taxon>Pseudomonadati</taxon>
        <taxon>Pseudomonadota</taxon>
        <taxon>Alphaproteobacteria</taxon>
        <taxon>Acetobacterales</taxon>
        <taxon>Roseomonadaceae</taxon>
        <taxon>Roseicella</taxon>
    </lineage>
</organism>
<keyword evidence="15" id="KW-1185">Reference proteome</keyword>
<evidence type="ECO:0000256" key="3">
    <source>
        <dbReference type="ARBA" id="ARBA00022714"/>
    </source>
</evidence>
<dbReference type="PROSITE" id="PS51384">
    <property type="entry name" value="FAD_FR"/>
    <property type="match status" value="1"/>
</dbReference>
<dbReference type="InterPro" id="IPR001433">
    <property type="entry name" value="OxRdtase_FAD/NAD-bd"/>
</dbReference>
<dbReference type="InterPro" id="IPR017938">
    <property type="entry name" value="Riboflavin_synthase-like_b-brl"/>
</dbReference>
<keyword evidence="3" id="KW-0001">2Fe-2S</keyword>
<feature type="compositionally biased region" description="Polar residues" evidence="11">
    <location>
        <begin position="51"/>
        <end position="63"/>
    </location>
</feature>
<dbReference type="InterPro" id="IPR036010">
    <property type="entry name" value="2Fe-2S_ferredoxin-like_sf"/>
</dbReference>
<dbReference type="SUPFAM" id="SSF52343">
    <property type="entry name" value="Ferredoxin reductase-like, C-terminal NADP-linked domain"/>
    <property type="match status" value="1"/>
</dbReference>
<evidence type="ECO:0000256" key="5">
    <source>
        <dbReference type="ARBA" id="ARBA00022827"/>
    </source>
</evidence>
<dbReference type="PANTHER" id="PTHR47354:SF6">
    <property type="entry name" value="NADH OXIDOREDUCTASE HCR"/>
    <property type="match status" value="1"/>
</dbReference>
<dbReference type="GO" id="GO:0016491">
    <property type="term" value="F:oxidoreductase activity"/>
    <property type="evidence" value="ECO:0007669"/>
    <property type="project" value="UniProtKB-KW"/>
</dbReference>
<dbReference type="GO" id="GO:0051537">
    <property type="term" value="F:2 iron, 2 sulfur cluster binding"/>
    <property type="evidence" value="ECO:0007669"/>
    <property type="project" value="UniProtKB-KW"/>
</dbReference>
<evidence type="ECO:0000256" key="9">
    <source>
        <dbReference type="ARBA" id="ARBA00034078"/>
    </source>
</evidence>
<dbReference type="Gene3D" id="2.40.30.10">
    <property type="entry name" value="Translation factors"/>
    <property type="match status" value="1"/>
</dbReference>
<reference evidence="15" key="1">
    <citation type="submission" date="2018-06" db="EMBL/GenBank/DDBJ databases">
        <authorList>
            <person name="Khan S.A."/>
        </authorList>
    </citation>
    <scope>NUCLEOTIDE SEQUENCE [LARGE SCALE GENOMIC DNA]</scope>
    <source>
        <strain evidence="15">DB-1506</strain>
    </source>
</reference>
<comment type="cofactor">
    <cofactor evidence="9">
        <name>[2Fe-2S] cluster</name>
        <dbReference type="ChEBI" id="CHEBI:190135"/>
    </cofactor>
</comment>
<dbReference type="InterPro" id="IPR012675">
    <property type="entry name" value="Beta-grasp_dom_sf"/>
</dbReference>
<protein>
    <submittedName>
        <fullName evidence="14">Oxidoreductase</fullName>
    </submittedName>
</protein>
<feature type="region of interest" description="Disordered" evidence="11">
    <location>
        <begin position="237"/>
        <end position="293"/>
    </location>
</feature>
<evidence type="ECO:0000259" key="13">
    <source>
        <dbReference type="PROSITE" id="PS51384"/>
    </source>
</evidence>
<keyword evidence="6" id="KW-0560">Oxidoreductase</keyword>
<dbReference type="InterPro" id="IPR039261">
    <property type="entry name" value="FNR_nucleotide-bd"/>
</dbReference>
<sequence length="658" mass="68241">MRLAGTAAGRRPGLAAAGVMVLLLVVGAPALGQTDPGDHSAHHPPPVAAPTEQTAPMGSTAPQQGGGCGGMMGCMGGVPRQFYPSLMEMPALTPEARRLIEREAGRRIGVGAEAITDAQMRIHHAMAANDPAAVQQAAAAAREGLLQVESGAAALWAVNEGQAPRRIALDWFKGQLGLPEAKTASMAPTEGWGLSWYHLTTMAFLVAFLLGTLALQYARMRRVGGLVQRLASGPTGGALGPAPATRGPAPSGPPPVPPVAGPGGPPAPAEPEAAAPATTPTASPAPAPAVATAAARRPWSGTLRVAAIFPETPSVKTFRLVDPDGGDIPFTFMPGQFLTFSAEVDGERARRSYTIASSPLRRSYVEVTVKREDKGLISRYLHDRGAVGSLLEVSAPSGVFTFTGTDADSIVLIAGGVGITPMMSVTRYLTDRAFPGEIHLLYGVATPQDLIFREELEYLQKRHPNLHVAATVSHAEGTAWMGGTGRLSKDFIVRAVPDIARRRVHLCGPPPMMDAVKAALAELGVPREQVRTEAFGPARGVTPGTPAPLPAPAAPPASTPGEPSAAPVPRIATAEVRFTRSGKTAPLSPEQSVLEAAEAVGVPIDYSCRVGICGTCKVRLLEGSVTMEVEEGLPPDEKARGIILACQAKSIGNLAVEA</sequence>
<dbReference type="InterPro" id="IPR017927">
    <property type="entry name" value="FAD-bd_FR_type"/>
</dbReference>
<gene>
    <name evidence="14" type="ORF">DOO78_24565</name>
</gene>
<dbReference type="AlphaFoldDB" id="A0A327LX95"/>
<dbReference type="InterPro" id="IPR001709">
    <property type="entry name" value="Flavoprot_Pyr_Nucl_cyt_Rdtase"/>
</dbReference>
<proteinExistence type="inferred from homology"/>
<evidence type="ECO:0000256" key="6">
    <source>
        <dbReference type="ARBA" id="ARBA00023002"/>
    </source>
</evidence>
<evidence type="ECO:0000256" key="2">
    <source>
        <dbReference type="ARBA" id="ARBA00022630"/>
    </source>
</evidence>
<evidence type="ECO:0000313" key="15">
    <source>
        <dbReference type="Proteomes" id="UP000249065"/>
    </source>
</evidence>
<comment type="similarity">
    <text evidence="10">In the N-terminal section; belongs to the FAD-binding oxidoreductase type 6 family.</text>
</comment>
<name>A0A327LX95_9PROT</name>
<accession>A0A327LX95</accession>